<keyword evidence="1" id="KW-0472">Membrane</keyword>
<dbReference type="Proteomes" id="UP000460142">
    <property type="component" value="Unassembled WGS sequence"/>
</dbReference>
<comment type="caution">
    <text evidence="3">The sequence shown here is derived from an EMBL/GenBank/DDBJ whole genome shotgun (WGS) entry which is preliminary data.</text>
</comment>
<evidence type="ECO:0000313" key="4">
    <source>
        <dbReference type="Proteomes" id="UP000186756"/>
    </source>
</evidence>
<sequence>MNNGLYPCTAADPMGVGPHDGLLGEGALPWPSEIASRAFPSSLAIGGLYSTDDLSAAEFLIKELSSPEAELSEDEYEEYWILLISLIAKLKKAVNVTAEQFAKIQKKAVSIPVVGPLLFSPANLPGTLASVGGLIHAGSRAAKVEDLLDIDKSTRKQLKKWIASRGKSGSVSAKKTFRGRIKVVRIAGALYLEIPASAKASIYRVAGKVVGDVIHIPTHNAAKALRATSHVDAAAYGQRGVGRVLVGNAAGPLLAFGPQLVMDIRSSESTDEFLEKTAYSQPTNGLVFASGVIIGATVSAPAVVVIALGIGAGLLIQVVMSDEVTGWGTSFGDVLLGKD</sequence>
<dbReference type="EMBL" id="VZPS01000031">
    <property type="protein sequence ID" value="KAB0480224.1"/>
    <property type="molecule type" value="Genomic_DNA"/>
</dbReference>
<keyword evidence="4" id="KW-1185">Reference proteome</keyword>
<reference evidence="2 5" key="3">
    <citation type="submission" date="2019-09" db="EMBL/GenBank/DDBJ databases">
        <title>Draft genome sequences of 48 bacterial type strains from the CCUG.</title>
        <authorList>
            <person name="Tunovic T."/>
            <person name="Pineiro-Iglesias B."/>
            <person name="Unosson C."/>
            <person name="Inganas E."/>
            <person name="Ohlen M."/>
            <person name="Cardew S."/>
            <person name="Jensie-Markopoulos S."/>
            <person name="Salva-Serra F."/>
            <person name="Jaen-Luchoro D."/>
            <person name="Karlsson R."/>
            <person name="Svensson-Stadler L."/>
            <person name="Chun J."/>
            <person name="Moore E."/>
        </authorList>
    </citation>
    <scope>NUCLEOTIDE SEQUENCE [LARGE SCALE GENOMIC DNA]</scope>
    <source>
        <strain evidence="2 5">CCUG 53116</strain>
    </source>
</reference>
<proteinExistence type="predicted"/>
<keyword evidence="1" id="KW-1133">Transmembrane helix</keyword>
<evidence type="ECO:0000313" key="3">
    <source>
        <dbReference type="EMBL" id="OLT99022.1"/>
    </source>
</evidence>
<evidence type="ECO:0000256" key="1">
    <source>
        <dbReference type="SAM" id="Phobius"/>
    </source>
</evidence>
<gene>
    <name evidence="3" type="ORF">BVK86_27425</name>
    <name evidence="2" type="ORF">F7R15_28180</name>
</gene>
<keyword evidence="1" id="KW-0812">Transmembrane</keyword>
<reference evidence="3" key="2">
    <citation type="submission" date="2017-01" db="EMBL/GenBank/DDBJ databases">
        <authorList>
            <person name="Mah S.A."/>
            <person name="Swanson W.J."/>
            <person name="Moy G.W."/>
            <person name="Vacquier V.D."/>
        </authorList>
    </citation>
    <scope>NUCLEOTIDE SEQUENCE [LARGE SCALE GENOMIC DNA]</scope>
    <source>
        <strain evidence="3">MT1</strain>
    </source>
</reference>
<dbReference type="AlphaFoldDB" id="A0A1Q9WJZ0"/>
<dbReference type="Proteomes" id="UP000186756">
    <property type="component" value="Unassembled WGS sequence"/>
</dbReference>
<dbReference type="RefSeq" id="WP_075949364.1">
    <property type="nucleotide sequence ID" value="NZ_MSTQ01000028.1"/>
</dbReference>
<organism evidence="3 4">
    <name type="scientific">Pseudomonas reinekei</name>
    <dbReference type="NCBI Taxonomy" id="395598"/>
    <lineage>
        <taxon>Bacteria</taxon>
        <taxon>Pseudomonadati</taxon>
        <taxon>Pseudomonadota</taxon>
        <taxon>Gammaproteobacteria</taxon>
        <taxon>Pseudomonadales</taxon>
        <taxon>Pseudomonadaceae</taxon>
        <taxon>Pseudomonas</taxon>
    </lineage>
</organism>
<feature type="transmembrane region" description="Helical" evidence="1">
    <location>
        <begin position="286"/>
        <end position="316"/>
    </location>
</feature>
<dbReference type="EMBL" id="MSTQ01000028">
    <property type="protein sequence ID" value="OLT99022.1"/>
    <property type="molecule type" value="Genomic_DNA"/>
</dbReference>
<evidence type="ECO:0000313" key="5">
    <source>
        <dbReference type="Proteomes" id="UP000460142"/>
    </source>
</evidence>
<accession>A0A1Q9WJZ0</accession>
<reference evidence="4" key="1">
    <citation type="submission" date="2017-01" db="EMBL/GenBank/DDBJ databases">
        <authorList>
            <person name="Poblete-Castro I."/>
        </authorList>
    </citation>
    <scope>NUCLEOTIDE SEQUENCE [LARGE SCALE GENOMIC DNA]</scope>
    <source>
        <strain evidence="4">DSM 18361 / CCUG 53116 / MT1</strain>
    </source>
</reference>
<evidence type="ECO:0000313" key="2">
    <source>
        <dbReference type="EMBL" id="KAB0480224.1"/>
    </source>
</evidence>
<dbReference type="OrthoDB" id="6900187at2"/>
<protein>
    <submittedName>
        <fullName evidence="3">Uncharacterized protein</fullName>
    </submittedName>
</protein>
<name>A0A1Q9WJZ0_PSERE</name>